<sequence>MILEYLEKFKDRDFLNDLKKYKKDILKKLKFIIDKDKEGLEVLKKVYGEFYFLIDYLLIILLSHTPYYNFFIKSYSELMKDYVEISRKVRVWEFIKVAGKANNNDLFLERLDVNNGYVDISEVKDIYAKEMIRVELKELGEMARKIKLPNEEIIKELLDEISIYLKDKVKYSFGGVKVDKVVKDIPLEWHPPCIRKILEDILSGGSPSHYARRSFVVYWFAAKFNPNLRPLDKDGNLVNLSALDIAKEEEIEKFIDEMIEIFKNVDDFNEEKTRYYIMHNIGYKVGHQRFTHCEYCKNWKDDKGKGLKEYCNPDEICMKKFIIHPLDYLCYKMKSEKHDK</sequence>
<evidence type="ECO:0000256" key="4">
    <source>
        <dbReference type="ARBA" id="ARBA00022723"/>
    </source>
</evidence>
<dbReference type="GO" id="GO:0006269">
    <property type="term" value="P:DNA replication, synthesis of primer"/>
    <property type="evidence" value="ECO:0007669"/>
    <property type="project" value="UniProtKB-UniRule"/>
</dbReference>
<keyword evidence="4 7" id="KW-0479">Metal-binding</keyword>
<organism evidence="9 10">
    <name type="scientific">Methanocaldococcus villosus KIN24-T80</name>
    <dbReference type="NCBI Taxonomy" id="1069083"/>
    <lineage>
        <taxon>Archaea</taxon>
        <taxon>Methanobacteriati</taxon>
        <taxon>Methanobacteriota</taxon>
        <taxon>Methanomada group</taxon>
        <taxon>Methanococci</taxon>
        <taxon>Methanococcales</taxon>
        <taxon>Methanocaldococcaceae</taxon>
        <taxon>Methanocaldococcus</taxon>
    </lineage>
</organism>
<keyword evidence="5 7" id="KW-0408">Iron</keyword>
<feature type="domain" description="DNA primase large subunit C-terminal" evidence="8">
    <location>
        <begin position="187"/>
        <end position="316"/>
    </location>
</feature>
<feature type="binding site" evidence="7">
    <location>
        <position position="193"/>
    </location>
    <ligand>
        <name>[4Fe-4S] cluster</name>
        <dbReference type="ChEBI" id="CHEBI:49883"/>
    </ligand>
</feature>
<evidence type="ECO:0000256" key="7">
    <source>
        <dbReference type="HAMAP-Rule" id="MF_00701"/>
    </source>
</evidence>
<keyword evidence="10" id="KW-1185">Reference proteome</keyword>
<dbReference type="AlphaFoldDB" id="N6UWT5"/>
<proteinExistence type="inferred from homology"/>
<dbReference type="HAMAP" id="MF_00701">
    <property type="entry name" value="DNA_primase_lrg_arc"/>
    <property type="match status" value="1"/>
</dbReference>
<dbReference type="Proteomes" id="UP000053695">
    <property type="component" value="Unassembled WGS sequence"/>
</dbReference>
<dbReference type="PATRIC" id="fig|1069083.5.peg.21"/>
<comment type="cofactor">
    <cofactor evidence="7">
        <name>[4Fe-4S] cluster</name>
        <dbReference type="ChEBI" id="CHEBI:49883"/>
    </cofactor>
    <text evidence="7">Binds 1 [4Fe-4S] cluster.</text>
</comment>
<dbReference type="GO" id="GO:0046872">
    <property type="term" value="F:metal ion binding"/>
    <property type="evidence" value="ECO:0007669"/>
    <property type="project" value="UniProtKB-KW"/>
</dbReference>
<dbReference type="GO" id="GO:0003899">
    <property type="term" value="F:DNA-directed RNA polymerase activity"/>
    <property type="evidence" value="ECO:0007669"/>
    <property type="project" value="InterPro"/>
</dbReference>
<reference evidence="9 10" key="1">
    <citation type="journal article" date="2013" name="Genome Announc.">
        <title>Draft Genome Sequence of a Highly Flagellated, Fast-Swimming Archaeon, Methanocaldococcus villosus Strain KIN24-T80 (DSM 22612).</title>
        <authorList>
            <person name="Thennarasu S."/>
            <person name="Polireddy D."/>
            <person name="Antony A."/>
            <person name="Yada M.R."/>
            <person name="Algarawi S."/>
            <person name="Sivakumar N."/>
        </authorList>
    </citation>
    <scope>NUCLEOTIDE SEQUENCE [LARGE SCALE GENOMIC DNA]</scope>
    <source>
        <strain evidence="9 10">KIN24-T80</strain>
    </source>
</reference>
<dbReference type="GO" id="GO:1990077">
    <property type="term" value="C:primosome complex"/>
    <property type="evidence" value="ECO:0007669"/>
    <property type="project" value="UniProtKB-KW"/>
</dbReference>
<keyword evidence="3 7" id="KW-0235">DNA replication</keyword>
<dbReference type="InterPro" id="IPR058560">
    <property type="entry name" value="DNA_primase_C"/>
</dbReference>
<evidence type="ECO:0000259" key="8">
    <source>
        <dbReference type="Pfam" id="PF04104"/>
    </source>
</evidence>
<dbReference type="OrthoDB" id="46081at2157"/>
<dbReference type="RefSeq" id="WP_004589710.1">
    <property type="nucleotide sequence ID" value="NZ_APMM01000001.1"/>
</dbReference>
<feature type="binding site" evidence="7">
    <location>
        <position position="293"/>
    </location>
    <ligand>
        <name>[4Fe-4S] cluster</name>
        <dbReference type="ChEBI" id="CHEBI:49883"/>
    </ligand>
</feature>
<gene>
    <name evidence="7" type="primary">priL</name>
    <name evidence="9" type="ORF">J422_00105</name>
</gene>
<name>N6UWT5_9EURY</name>
<keyword evidence="1 7" id="KW-0004">4Fe-4S</keyword>
<dbReference type="Pfam" id="PF04104">
    <property type="entry name" value="DNA_primase_lrg"/>
    <property type="match status" value="1"/>
</dbReference>
<feature type="binding site" evidence="7">
    <location>
        <position position="311"/>
    </location>
    <ligand>
        <name>[4Fe-4S] cluster</name>
        <dbReference type="ChEBI" id="CHEBI:49883"/>
    </ligand>
</feature>
<evidence type="ECO:0000256" key="6">
    <source>
        <dbReference type="ARBA" id="ARBA00023014"/>
    </source>
</evidence>
<accession>N6UWT5</accession>
<dbReference type="GO" id="GO:0051539">
    <property type="term" value="F:4 iron, 4 sulfur cluster binding"/>
    <property type="evidence" value="ECO:0007669"/>
    <property type="project" value="UniProtKB-UniRule"/>
</dbReference>
<comment type="similarity">
    <text evidence="7">Belongs to the eukaryotic-type primase large subunit family.</text>
</comment>
<comment type="subunit">
    <text evidence="7">Heterodimer of a small subunit (PriS) and a large subunit (PriL).</text>
</comment>
<comment type="function">
    <text evidence="7">Regulatory subunit of DNA primase, an RNA polymerase that catalyzes the synthesis of short RNA molecules used as primers for DNA polymerase during DNA replication. Stabilizes and modulates the activity of the small subunit, increasing the rate of DNA synthesis, and conferring RNA synthesis capability. The DNA polymerase activity may enable DNA primase to also catalyze primer extension after primer synthesis. May also play a role in DNA repair.</text>
</comment>
<dbReference type="InterPro" id="IPR023642">
    <property type="entry name" value="DNA_primase_lsu_PriL"/>
</dbReference>
<evidence type="ECO:0000313" key="10">
    <source>
        <dbReference type="Proteomes" id="UP000053695"/>
    </source>
</evidence>
<feature type="binding site" evidence="7">
    <location>
        <position position="317"/>
    </location>
    <ligand>
        <name>[4Fe-4S] cluster</name>
        <dbReference type="ChEBI" id="CHEBI:49883"/>
    </ligand>
</feature>
<protein>
    <recommendedName>
        <fullName evidence="7">DNA primase large subunit PriL</fullName>
    </recommendedName>
</protein>
<dbReference type="STRING" id="1069083.GCA_000371805_01147"/>
<evidence type="ECO:0000256" key="3">
    <source>
        <dbReference type="ARBA" id="ARBA00022705"/>
    </source>
</evidence>
<keyword evidence="6 7" id="KW-0411">Iron-sulfur</keyword>
<evidence type="ECO:0000256" key="1">
    <source>
        <dbReference type="ARBA" id="ARBA00022485"/>
    </source>
</evidence>
<evidence type="ECO:0000256" key="5">
    <source>
        <dbReference type="ARBA" id="ARBA00023004"/>
    </source>
</evidence>
<evidence type="ECO:0000256" key="2">
    <source>
        <dbReference type="ARBA" id="ARBA00022515"/>
    </source>
</evidence>
<keyword evidence="2 7" id="KW-0639">Primosome</keyword>
<dbReference type="EMBL" id="APMM01000001">
    <property type="protein sequence ID" value="ENN96804.1"/>
    <property type="molecule type" value="Genomic_DNA"/>
</dbReference>
<evidence type="ECO:0000313" key="9">
    <source>
        <dbReference type="EMBL" id="ENN96804.1"/>
    </source>
</evidence>
<comment type="caution">
    <text evidence="9">The sequence shown here is derived from an EMBL/GenBank/DDBJ whole genome shotgun (WGS) entry which is preliminary data.</text>
</comment>